<dbReference type="InterPro" id="IPR036770">
    <property type="entry name" value="Ankyrin_rpt-contain_sf"/>
</dbReference>
<dbReference type="Pfam" id="PF11929">
    <property type="entry name" value="DUF3447"/>
    <property type="match status" value="1"/>
</dbReference>
<protein>
    <recommendedName>
        <fullName evidence="2">DUF3447 domain-containing protein</fullName>
    </recommendedName>
</protein>
<dbReference type="InParanoid" id="A2DVI8"/>
<dbReference type="SUPFAM" id="SSF48403">
    <property type="entry name" value="Ankyrin repeat"/>
    <property type="match status" value="1"/>
</dbReference>
<gene>
    <name evidence="3" type="ORF">TVAG_495450</name>
</gene>
<dbReference type="EMBL" id="DS113254">
    <property type="protein sequence ID" value="EAY15530.1"/>
    <property type="molecule type" value="Genomic_DNA"/>
</dbReference>
<dbReference type="AlphaFoldDB" id="A2DVI8"/>
<dbReference type="STRING" id="5722.A2DVI8"/>
<dbReference type="PANTHER" id="PTHR24182">
    <property type="entry name" value="ANKYRIN REPEAT AND SOCS BOX CONTAINING 4"/>
    <property type="match status" value="1"/>
</dbReference>
<reference evidence="3" key="2">
    <citation type="journal article" date="2007" name="Science">
        <title>Draft genome sequence of the sexually transmitted pathogen Trichomonas vaginalis.</title>
        <authorList>
            <person name="Carlton J.M."/>
            <person name="Hirt R.P."/>
            <person name="Silva J.C."/>
            <person name="Delcher A.L."/>
            <person name="Schatz M."/>
            <person name="Zhao Q."/>
            <person name="Wortman J.R."/>
            <person name="Bidwell S.L."/>
            <person name="Alsmark U.C.M."/>
            <person name="Besteiro S."/>
            <person name="Sicheritz-Ponten T."/>
            <person name="Noel C.J."/>
            <person name="Dacks J.B."/>
            <person name="Foster P.G."/>
            <person name="Simillion C."/>
            <person name="Van de Peer Y."/>
            <person name="Miranda-Saavedra D."/>
            <person name="Barton G.J."/>
            <person name="Westrop G.D."/>
            <person name="Mueller S."/>
            <person name="Dessi D."/>
            <person name="Fiori P.L."/>
            <person name="Ren Q."/>
            <person name="Paulsen I."/>
            <person name="Zhang H."/>
            <person name="Bastida-Corcuera F.D."/>
            <person name="Simoes-Barbosa A."/>
            <person name="Brown M.T."/>
            <person name="Hayes R.D."/>
            <person name="Mukherjee M."/>
            <person name="Okumura C.Y."/>
            <person name="Schneider R."/>
            <person name="Smith A.J."/>
            <person name="Vanacova S."/>
            <person name="Villalvazo M."/>
            <person name="Haas B.J."/>
            <person name="Pertea M."/>
            <person name="Feldblyum T.V."/>
            <person name="Utterback T.R."/>
            <person name="Shu C.L."/>
            <person name="Osoegawa K."/>
            <person name="de Jong P.J."/>
            <person name="Hrdy I."/>
            <person name="Horvathova L."/>
            <person name="Zubacova Z."/>
            <person name="Dolezal P."/>
            <person name="Malik S.B."/>
            <person name="Logsdon J.M. Jr."/>
            <person name="Henze K."/>
            <person name="Gupta A."/>
            <person name="Wang C.C."/>
            <person name="Dunne R.L."/>
            <person name="Upcroft J.A."/>
            <person name="Upcroft P."/>
            <person name="White O."/>
            <person name="Salzberg S.L."/>
            <person name="Tang P."/>
            <person name="Chiu C.-H."/>
            <person name="Lee Y.-S."/>
            <person name="Embley T.M."/>
            <person name="Coombs G.H."/>
            <person name="Mottram J.C."/>
            <person name="Tachezy J."/>
            <person name="Fraser-Liggett C.M."/>
            <person name="Johnson P.J."/>
        </authorList>
    </citation>
    <scope>NUCLEOTIDE SEQUENCE [LARGE SCALE GENOMIC DNA]</scope>
    <source>
        <strain evidence="3">G3</strain>
    </source>
</reference>
<dbReference type="PANTHER" id="PTHR24182:SF13">
    <property type="entry name" value="LD18443P"/>
    <property type="match status" value="1"/>
</dbReference>
<proteinExistence type="predicted"/>
<dbReference type="Pfam" id="PF00023">
    <property type="entry name" value="Ank"/>
    <property type="match status" value="1"/>
</dbReference>
<dbReference type="Gene3D" id="1.25.40.20">
    <property type="entry name" value="Ankyrin repeat-containing domain"/>
    <property type="match status" value="1"/>
</dbReference>
<dbReference type="KEGG" id="tva:4773529"/>
<keyword evidence="1" id="KW-0040">ANK repeat</keyword>
<name>A2DVI8_TRIV3</name>
<evidence type="ECO:0000259" key="2">
    <source>
        <dbReference type="Pfam" id="PF11929"/>
    </source>
</evidence>
<keyword evidence="4" id="KW-1185">Reference proteome</keyword>
<dbReference type="PRINTS" id="PR01415">
    <property type="entry name" value="ANKYRIN"/>
</dbReference>
<sequence>MSDQGIYSSKYSKLRSIYKNYIDSYIALYQLKAKTDEELNSIYQMIKSELIDSIKYSPDDIVRDILDIIPYNNRYTESYLELAKRICEEYHVTSVSDVEFISIYLFYKEYGIVLDSSNNFEEIKSEDLNIHSENTIYRAIMYDDIENFIPFIELDGFDENQEFDSSLYPPGYGGFSLLELCCYHGAVGCFKLLRTKFSSEITDNCLRFSFLGGNPEIMSECLKVITPDWSSMEYAIISHNIDFVSFLMNEYNIEIGLNDSLIYNNLDSFLVYYDQTNDINRCFIYSVKFNIPSLCEYFLSYGANINERDNNGQYAIHIAAKNNNKEIIELLLSKGADINAKSSNQLTALHHAAFRNKKELVEFLLSHGANINEKTKKGETALHIAAKNNRKEIVEFLLSHGANIDEKDKYGKTALH</sequence>
<dbReference type="VEuPathDB" id="TrichDB:TVAG_404370"/>
<feature type="repeat" description="ANK" evidence="1">
    <location>
        <begin position="311"/>
        <end position="343"/>
    </location>
</feature>
<dbReference type="Proteomes" id="UP000001542">
    <property type="component" value="Unassembled WGS sequence"/>
</dbReference>
<dbReference type="SMART" id="SM00248">
    <property type="entry name" value="ANK"/>
    <property type="match status" value="6"/>
</dbReference>
<dbReference type="Pfam" id="PF12796">
    <property type="entry name" value="Ank_2"/>
    <property type="match status" value="1"/>
</dbReference>
<dbReference type="PROSITE" id="PS50297">
    <property type="entry name" value="ANK_REP_REGION"/>
    <property type="match status" value="3"/>
</dbReference>
<evidence type="ECO:0000256" key="1">
    <source>
        <dbReference type="PROSITE-ProRule" id="PRU00023"/>
    </source>
</evidence>
<dbReference type="eggNOG" id="KOG4412">
    <property type="taxonomic scope" value="Eukaryota"/>
</dbReference>
<evidence type="ECO:0000313" key="3">
    <source>
        <dbReference type="EMBL" id="EAY15530.1"/>
    </source>
</evidence>
<reference evidence="3" key="1">
    <citation type="submission" date="2006-10" db="EMBL/GenBank/DDBJ databases">
        <authorList>
            <person name="Amadeo P."/>
            <person name="Zhao Q."/>
            <person name="Wortman J."/>
            <person name="Fraser-Liggett C."/>
            <person name="Carlton J."/>
        </authorList>
    </citation>
    <scope>NUCLEOTIDE SEQUENCE</scope>
    <source>
        <strain evidence="3">G3</strain>
    </source>
</reference>
<dbReference type="OrthoDB" id="194358at2759"/>
<dbReference type="InterPro" id="IPR020683">
    <property type="entry name" value="DUF3447"/>
</dbReference>
<dbReference type="InterPro" id="IPR002110">
    <property type="entry name" value="Ankyrin_rpt"/>
</dbReference>
<feature type="repeat" description="ANK" evidence="1">
    <location>
        <begin position="344"/>
        <end position="376"/>
    </location>
</feature>
<dbReference type="RefSeq" id="XP_001327753.1">
    <property type="nucleotide sequence ID" value="XM_001327718.1"/>
</dbReference>
<dbReference type="VEuPathDB" id="TrichDB:TVAGG3_0275460"/>
<dbReference type="PROSITE" id="PS50088">
    <property type="entry name" value="ANK_REPEAT"/>
    <property type="match status" value="3"/>
</dbReference>
<evidence type="ECO:0000313" key="4">
    <source>
        <dbReference type="Proteomes" id="UP000001542"/>
    </source>
</evidence>
<accession>A2DVI8</accession>
<feature type="repeat" description="ANK" evidence="1">
    <location>
        <begin position="377"/>
        <end position="409"/>
    </location>
</feature>
<feature type="domain" description="DUF3447" evidence="2">
    <location>
        <begin position="197"/>
        <end position="272"/>
    </location>
</feature>
<organism evidence="3 4">
    <name type="scientific">Trichomonas vaginalis (strain ATCC PRA-98 / G3)</name>
    <dbReference type="NCBI Taxonomy" id="412133"/>
    <lineage>
        <taxon>Eukaryota</taxon>
        <taxon>Metamonada</taxon>
        <taxon>Parabasalia</taxon>
        <taxon>Trichomonadida</taxon>
        <taxon>Trichomonadidae</taxon>
        <taxon>Trichomonas</taxon>
    </lineage>
</organism>